<organism evidence="2 3">
    <name type="scientific">Grimontia celer</name>
    <dbReference type="NCBI Taxonomy" id="1796497"/>
    <lineage>
        <taxon>Bacteria</taxon>
        <taxon>Pseudomonadati</taxon>
        <taxon>Pseudomonadota</taxon>
        <taxon>Gammaproteobacteria</taxon>
        <taxon>Vibrionales</taxon>
        <taxon>Vibrionaceae</taxon>
        <taxon>Grimontia</taxon>
    </lineage>
</organism>
<feature type="chain" id="PRO_5007281753" description="Alpha/beta hydrolase family protein" evidence="1">
    <location>
        <begin position="25"/>
        <end position="620"/>
    </location>
</feature>
<reference evidence="3" key="1">
    <citation type="submission" date="2016-02" db="EMBL/GenBank/DDBJ databases">
        <authorList>
            <person name="Rodrigo-Torres Lidia"/>
            <person name="Arahal R.David."/>
        </authorList>
    </citation>
    <scope>NUCLEOTIDE SEQUENCE [LARGE SCALE GENOMIC DNA]</scope>
    <source>
        <strain evidence="3">CECT 9029</strain>
    </source>
</reference>
<name>A0A128EWU3_9GAMM</name>
<accession>A0A128EWU3</accession>
<dbReference type="STRING" id="1796497.GCE9029_00984"/>
<dbReference type="AlphaFoldDB" id="A0A128EWU3"/>
<feature type="signal peptide" evidence="1">
    <location>
        <begin position="1"/>
        <end position="24"/>
    </location>
</feature>
<protein>
    <recommendedName>
        <fullName evidence="4">Alpha/beta hydrolase family protein</fullName>
    </recommendedName>
</protein>
<sequence>MECSWTWKLLHTLSILALSTALFGCNYDLESNTPENKKPRVERLWNKNDVSSIVRTELVKIPSPLPENIRSKAPEQCNNISLIKYSSLNGSTSNEADAVLMMMPGVLEGATGFQHIGRELVYIAKKEHGLNFEVWAMDRRANCLEDTSMIDNILPLADRSIDEVALEALDFYYNSGDINGSIFPGFYKSEDVDFLSEFGLSLATEDMFKVAMTLMPNLEDRQKKLFVGGHSLGGIHTSAFLSWDLDGDSNTLEDAGFNNVAGAFAFDSILSNLSDIPELLSSVVPFHLGAFGVDVAQNITPDIYAKATSKLEKGIIPRIVSIPGLFTPSELAFPVILGAIAEKAPSAEIGIIDQVKLPFSLQNMMRVLHSKDLPDFILKPDMTDFRYTYEAIIGLVFDDDFSTIGFLGTSLGHLNGGPIEQKFHILNAISSLPVIGNFISAAYTDDKQYIAVFPKDYQGFTGPLYTWADFDEVAYTAEDEYLSLNGSQAFTTGRDEMVDMDDFLSALYDDKTGLNFTEWYFPTRIVIDAALALPFGHAVNSGLNVIHQDKLDYVPKLEFIGSDGVIQPLIELGVVPSKKERILLDGFNHLDPMFEVNNAPSRHNPVVISRLIRFVEANRG</sequence>
<keyword evidence="3" id="KW-1185">Reference proteome</keyword>
<dbReference type="Proteomes" id="UP000071641">
    <property type="component" value="Unassembled WGS sequence"/>
</dbReference>
<dbReference type="OrthoDB" id="55081at2"/>
<dbReference type="EMBL" id="FIZX01000001">
    <property type="protein sequence ID" value="CZF78670.1"/>
    <property type="molecule type" value="Genomic_DNA"/>
</dbReference>
<dbReference type="RefSeq" id="WP_062661314.1">
    <property type="nucleotide sequence ID" value="NZ_FIZX01000001.1"/>
</dbReference>
<evidence type="ECO:0000313" key="3">
    <source>
        <dbReference type="Proteomes" id="UP000071641"/>
    </source>
</evidence>
<evidence type="ECO:0000256" key="1">
    <source>
        <dbReference type="SAM" id="SignalP"/>
    </source>
</evidence>
<evidence type="ECO:0000313" key="2">
    <source>
        <dbReference type="EMBL" id="CZF78670.1"/>
    </source>
</evidence>
<gene>
    <name evidence="2" type="ORF">GCE9029_00984</name>
</gene>
<keyword evidence="1" id="KW-0732">Signal</keyword>
<evidence type="ECO:0008006" key="4">
    <source>
        <dbReference type="Google" id="ProtNLM"/>
    </source>
</evidence>
<proteinExistence type="predicted"/>